<name>A0AA39FSE4_MICHY</name>
<feature type="domain" description="DUF7041" evidence="1">
    <location>
        <begin position="53"/>
        <end position="112"/>
    </location>
</feature>
<sequence length="114" mass="12803">MQDAPYISIDDDEPSLHHSTMLAPSAINTNQPGSASANLQPDVATAFIRRAALPPFLKEEPDIWFIIAEAEFFATNTSSDNVKFVETLRALDKDTMKQIKDFFRNQPTENKYLA</sequence>
<dbReference type="PANTHER" id="PTHR33327:SF3">
    <property type="entry name" value="RNA-DIRECTED DNA POLYMERASE"/>
    <property type="match status" value="1"/>
</dbReference>
<evidence type="ECO:0000259" key="1">
    <source>
        <dbReference type="Pfam" id="PF23055"/>
    </source>
</evidence>
<evidence type="ECO:0000313" key="3">
    <source>
        <dbReference type="Proteomes" id="UP001168972"/>
    </source>
</evidence>
<reference evidence="2" key="2">
    <citation type="submission" date="2023-03" db="EMBL/GenBank/DDBJ databases">
        <authorList>
            <person name="Inwood S.N."/>
            <person name="Skelly J.G."/>
            <person name="Guhlin J."/>
            <person name="Harrop T.W.R."/>
            <person name="Goldson S.G."/>
            <person name="Dearden P.K."/>
        </authorList>
    </citation>
    <scope>NUCLEOTIDE SEQUENCE</scope>
    <source>
        <strain evidence="2">Lincoln</strain>
        <tissue evidence="2">Whole body</tissue>
    </source>
</reference>
<reference evidence="2" key="1">
    <citation type="journal article" date="2023" name="bioRxiv">
        <title>Scaffold-level genome assemblies of two parasitoid biocontrol wasps reveal the parthenogenesis mechanism and an associated novel virus.</title>
        <authorList>
            <person name="Inwood S."/>
            <person name="Skelly J."/>
            <person name="Guhlin J."/>
            <person name="Harrop T."/>
            <person name="Goldson S."/>
            <person name="Dearden P."/>
        </authorList>
    </citation>
    <scope>NUCLEOTIDE SEQUENCE</scope>
    <source>
        <strain evidence="2">Lincoln</strain>
        <tissue evidence="2">Whole body</tissue>
    </source>
</reference>
<dbReference type="InterPro" id="IPR055469">
    <property type="entry name" value="DUF7041"/>
</dbReference>
<keyword evidence="3" id="KW-1185">Reference proteome</keyword>
<accession>A0AA39FSE4</accession>
<organism evidence="2 3">
    <name type="scientific">Microctonus hyperodae</name>
    <name type="common">Parasitoid wasp</name>
    <dbReference type="NCBI Taxonomy" id="165561"/>
    <lineage>
        <taxon>Eukaryota</taxon>
        <taxon>Metazoa</taxon>
        <taxon>Ecdysozoa</taxon>
        <taxon>Arthropoda</taxon>
        <taxon>Hexapoda</taxon>
        <taxon>Insecta</taxon>
        <taxon>Pterygota</taxon>
        <taxon>Neoptera</taxon>
        <taxon>Endopterygota</taxon>
        <taxon>Hymenoptera</taxon>
        <taxon>Apocrita</taxon>
        <taxon>Ichneumonoidea</taxon>
        <taxon>Braconidae</taxon>
        <taxon>Euphorinae</taxon>
        <taxon>Microctonus</taxon>
    </lineage>
</organism>
<dbReference type="EMBL" id="JAQQBR010000005">
    <property type="protein sequence ID" value="KAK0174977.1"/>
    <property type="molecule type" value="Genomic_DNA"/>
</dbReference>
<dbReference type="PANTHER" id="PTHR33327">
    <property type="entry name" value="ENDONUCLEASE"/>
    <property type="match status" value="1"/>
</dbReference>
<comment type="caution">
    <text evidence="2">The sequence shown here is derived from an EMBL/GenBank/DDBJ whole genome shotgun (WGS) entry which is preliminary data.</text>
</comment>
<dbReference type="Pfam" id="PF23055">
    <property type="entry name" value="DUF7041"/>
    <property type="match status" value="1"/>
</dbReference>
<dbReference type="AlphaFoldDB" id="A0AA39FSE4"/>
<dbReference type="Proteomes" id="UP001168972">
    <property type="component" value="Unassembled WGS sequence"/>
</dbReference>
<protein>
    <recommendedName>
        <fullName evidence="1">DUF7041 domain-containing protein</fullName>
    </recommendedName>
</protein>
<gene>
    <name evidence="2" type="ORF">PV327_008763</name>
</gene>
<proteinExistence type="predicted"/>
<evidence type="ECO:0000313" key="2">
    <source>
        <dbReference type="EMBL" id="KAK0174977.1"/>
    </source>
</evidence>